<evidence type="ECO:0000313" key="13">
    <source>
        <dbReference type="Proteomes" id="UP001500556"/>
    </source>
</evidence>
<dbReference type="PANTHER" id="PTHR21581:SF33">
    <property type="entry name" value="D-ALANYL-D-ALANINE CARBOXYPEPTIDASE DACB"/>
    <property type="match status" value="1"/>
</dbReference>
<proteinExistence type="inferred from homology"/>
<dbReference type="PANTHER" id="PTHR21581">
    <property type="entry name" value="D-ALANYL-D-ALANINE CARBOXYPEPTIDASE"/>
    <property type="match status" value="1"/>
</dbReference>
<feature type="region of interest" description="Disordered" evidence="8">
    <location>
        <begin position="348"/>
        <end position="376"/>
    </location>
</feature>
<dbReference type="PRINTS" id="PR00725">
    <property type="entry name" value="DADACBPTASE1"/>
</dbReference>
<dbReference type="SUPFAM" id="SSF56601">
    <property type="entry name" value="beta-lactamase/transpeptidase-like"/>
    <property type="match status" value="1"/>
</dbReference>
<evidence type="ECO:0000256" key="10">
    <source>
        <dbReference type="SAM" id="SignalP"/>
    </source>
</evidence>
<feature type="transmembrane region" description="Helical" evidence="9">
    <location>
        <begin position="400"/>
        <end position="418"/>
    </location>
</feature>
<keyword evidence="6" id="KW-0961">Cell wall biogenesis/degradation</keyword>
<evidence type="ECO:0000256" key="4">
    <source>
        <dbReference type="ARBA" id="ARBA00022960"/>
    </source>
</evidence>
<evidence type="ECO:0000256" key="2">
    <source>
        <dbReference type="ARBA" id="ARBA00022729"/>
    </source>
</evidence>
<keyword evidence="9" id="KW-0472">Membrane</keyword>
<organism evidence="12 13">
    <name type="scientific">Pedococcus ginsenosidimutans</name>
    <dbReference type="NCBI Taxonomy" id="490570"/>
    <lineage>
        <taxon>Bacteria</taxon>
        <taxon>Bacillati</taxon>
        <taxon>Actinomycetota</taxon>
        <taxon>Actinomycetes</taxon>
        <taxon>Micrococcales</taxon>
        <taxon>Intrasporangiaceae</taxon>
        <taxon>Pedococcus</taxon>
    </lineage>
</organism>
<dbReference type="Proteomes" id="UP001500556">
    <property type="component" value="Unassembled WGS sequence"/>
</dbReference>
<reference evidence="13" key="1">
    <citation type="journal article" date="2019" name="Int. J. Syst. Evol. Microbiol.">
        <title>The Global Catalogue of Microorganisms (GCM) 10K type strain sequencing project: providing services to taxonomists for standard genome sequencing and annotation.</title>
        <authorList>
            <consortium name="The Broad Institute Genomics Platform"/>
            <consortium name="The Broad Institute Genome Sequencing Center for Infectious Disease"/>
            <person name="Wu L."/>
            <person name="Ma J."/>
        </authorList>
    </citation>
    <scope>NUCLEOTIDE SEQUENCE [LARGE SCALE GENOMIC DNA]</scope>
    <source>
        <strain evidence="13">JCM 18961</strain>
    </source>
</reference>
<sequence>MLRRRTQAAAASLVLAVGGVVVLGPGAQAAGPAVAPGVVPVAAAPAVVTAAKPKPTPLPVPRDTVRPELAIGGPRLASTGLVTDLPPGVPRPPALRDVSWLLADLDTGQVIAAKAPHARLRPASTLKTLTALTLIPRVSPDRVVVATQADANADGTRVGIVPGLGYTGRQLFQALLMSSGNDAAYALAAAAGGRKATVDAMNAEAAQLGAHDTVAVDPSGLDAPGQTSSAYDLALIGRAALQLQDFRQYVTTKQAPFPGRRDPRTHKRYSYVINNHNKLLYNYPGTIGVKNGYTVAAHRTYISAVTRGGKTYLLTEMYGLDSSWRPQAAMYDWAFRYGAKARPVGTLVAPGTVTTPPTSTPSPGARIGAGAPAAPGASPSPATAAAAALPGIGLASRDKAPWLGVGVLVAIAMLLLVLGSRATARRRAARH</sequence>
<keyword evidence="9" id="KW-0812">Transmembrane</keyword>
<protein>
    <recommendedName>
        <fullName evidence="11">Peptidase S11 D-alanyl-D-alanine carboxypeptidase A N-terminal domain-containing protein</fullName>
    </recommendedName>
</protein>
<dbReference type="Gene3D" id="3.40.710.10">
    <property type="entry name" value="DD-peptidase/beta-lactamase superfamily"/>
    <property type="match status" value="1"/>
</dbReference>
<evidence type="ECO:0000313" key="12">
    <source>
        <dbReference type="EMBL" id="GAA4725751.1"/>
    </source>
</evidence>
<dbReference type="EMBL" id="BAABLO010000011">
    <property type="protein sequence ID" value="GAA4725751.1"/>
    <property type="molecule type" value="Genomic_DNA"/>
</dbReference>
<comment type="caution">
    <text evidence="12">The sequence shown here is derived from an EMBL/GenBank/DDBJ whole genome shotgun (WGS) entry which is preliminary data.</text>
</comment>
<keyword evidence="3" id="KW-0378">Hydrolase</keyword>
<evidence type="ECO:0000256" key="1">
    <source>
        <dbReference type="ARBA" id="ARBA00007164"/>
    </source>
</evidence>
<evidence type="ECO:0000256" key="9">
    <source>
        <dbReference type="SAM" id="Phobius"/>
    </source>
</evidence>
<name>A0ABP8YCL5_9MICO</name>
<dbReference type="Pfam" id="PF00768">
    <property type="entry name" value="Peptidase_S11"/>
    <property type="match status" value="1"/>
</dbReference>
<keyword evidence="5" id="KW-0573">Peptidoglycan synthesis</keyword>
<feature type="chain" id="PRO_5046179056" description="Peptidase S11 D-alanyl-D-alanine carboxypeptidase A N-terminal domain-containing protein" evidence="10">
    <location>
        <begin position="30"/>
        <end position="431"/>
    </location>
</feature>
<dbReference type="RefSeq" id="WP_345503728.1">
    <property type="nucleotide sequence ID" value="NZ_BAABLO010000011.1"/>
</dbReference>
<gene>
    <name evidence="12" type="ORF">GCM10025782_24930</name>
</gene>
<keyword evidence="9" id="KW-1133">Transmembrane helix</keyword>
<keyword evidence="4" id="KW-0133">Cell shape</keyword>
<evidence type="ECO:0000256" key="5">
    <source>
        <dbReference type="ARBA" id="ARBA00022984"/>
    </source>
</evidence>
<keyword evidence="13" id="KW-1185">Reference proteome</keyword>
<evidence type="ECO:0000256" key="3">
    <source>
        <dbReference type="ARBA" id="ARBA00022801"/>
    </source>
</evidence>
<accession>A0ABP8YCL5</accession>
<keyword evidence="2 10" id="KW-0732">Signal</keyword>
<evidence type="ECO:0000256" key="6">
    <source>
        <dbReference type="ARBA" id="ARBA00023316"/>
    </source>
</evidence>
<evidence type="ECO:0000259" key="11">
    <source>
        <dbReference type="Pfam" id="PF00768"/>
    </source>
</evidence>
<evidence type="ECO:0000256" key="7">
    <source>
        <dbReference type="RuleBase" id="RU004016"/>
    </source>
</evidence>
<evidence type="ECO:0000256" key="8">
    <source>
        <dbReference type="SAM" id="MobiDB-lite"/>
    </source>
</evidence>
<dbReference type="InterPro" id="IPR001967">
    <property type="entry name" value="Peptidase_S11_N"/>
</dbReference>
<feature type="signal peptide" evidence="10">
    <location>
        <begin position="1"/>
        <end position="29"/>
    </location>
</feature>
<dbReference type="InterPro" id="IPR012338">
    <property type="entry name" value="Beta-lactam/transpept-like"/>
</dbReference>
<comment type="similarity">
    <text evidence="1 7">Belongs to the peptidase S11 family.</text>
</comment>
<dbReference type="InterPro" id="IPR018044">
    <property type="entry name" value="Peptidase_S11"/>
</dbReference>
<feature type="domain" description="Peptidase S11 D-alanyl-D-alanine carboxypeptidase A N-terminal" evidence="11">
    <location>
        <begin position="92"/>
        <end position="310"/>
    </location>
</feature>